<dbReference type="Gene3D" id="3.40.30.10">
    <property type="entry name" value="Glutaredoxin"/>
    <property type="match status" value="1"/>
</dbReference>
<evidence type="ECO:0000313" key="8">
    <source>
        <dbReference type="Proteomes" id="UP001516023"/>
    </source>
</evidence>
<keyword evidence="8" id="KW-1185">Reference proteome</keyword>
<reference evidence="7 8" key="1">
    <citation type="journal article" date="2020" name="G3 (Bethesda)">
        <title>Improved Reference Genome for Cyclotella cryptica CCMP332, a Model for Cell Wall Morphogenesis, Salinity Adaptation, and Lipid Production in Diatoms (Bacillariophyta).</title>
        <authorList>
            <person name="Roberts W.R."/>
            <person name="Downey K.M."/>
            <person name="Ruck E.C."/>
            <person name="Traller J.C."/>
            <person name="Alverson A.J."/>
        </authorList>
    </citation>
    <scope>NUCLEOTIDE SEQUENCE [LARGE SCALE GENOMIC DNA]</scope>
    <source>
        <strain evidence="7 8">CCMP332</strain>
    </source>
</reference>
<evidence type="ECO:0000313" key="7">
    <source>
        <dbReference type="EMBL" id="KAL3792506.1"/>
    </source>
</evidence>
<feature type="region of interest" description="Disordered" evidence="4">
    <location>
        <begin position="196"/>
        <end position="221"/>
    </location>
</feature>
<accession>A0ABD3PXQ8</accession>
<dbReference type="SUPFAM" id="SSF52833">
    <property type="entry name" value="Thioredoxin-like"/>
    <property type="match status" value="1"/>
</dbReference>
<organism evidence="7 8">
    <name type="scientific">Cyclotella cryptica</name>
    <dbReference type="NCBI Taxonomy" id="29204"/>
    <lineage>
        <taxon>Eukaryota</taxon>
        <taxon>Sar</taxon>
        <taxon>Stramenopiles</taxon>
        <taxon>Ochrophyta</taxon>
        <taxon>Bacillariophyta</taxon>
        <taxon>Coscinodiscophyceae</taxon>
        <taxon>Thalassiosirophycidae</taxon>
        <taxon>Stephanodiscales</taxon>
        <taxon>Stephanodiscaceae</taxon>
        <taxon>Cyclotella</taxon>
    </lineage>
</organism>
<dbReference type="InterPro" id="IPR036188">
    <property type="entry name" value="FAD/NAD-bd_sf"/>
</dbReference>
<dbReference type="GO" id="GO:0097237">
    <property type="term" value="P:cellular response to toxic substance"/>
    <property type="evidence" value="ECO:0007669"/>
    <property type="project" value="UniProtKB-ARBA"/>
</dbReference>
<evidence type="ECO:0000259" key="6">
    <source>
        <dbReference type="Pfam" id="PF07992"/>
    </source>
</evidence>
<evidence type="ECO:0000256" key="4">
    <source>
        <dbReference type="SAM" id="MobiDB-lite"/>
    </source>
</evidence>
<dbReference type="Proteomes" id="UP001516023">
    <property type="component" value="Unassembled WGS sequence"/>
</dbReference>
<protein>
    <recommendedName>
        <fullName evidence="9">Thioredoxin reductase</fullName>
    </recommendedName>
</protein>
<dbReference type="InterPro" id="IPR023753">
    <property type="entry name" value="FAD/NAD-binding_dom"/>
</dbReference>
<dbReference type="GO" id="GO:0016491">
    <property type="term" value="F:oxidoreductase activity"/>
    <property type="evidence" value="ECO:0007669"/>
    <property type="project" value="UniProtKB-KW"/>
</dbReference>
<keyword evidence="2" id="KW-0285">Flavoprotein</keyword>
<feature type="region of interest" description="Disordered" evidence="4">
    <location>
        <begin position="1"/>
        <end position="29"/>
    </location>
</feature>
<dbReference type="InterPro" id="IPR050097">
    <property type="entry name" value="Ferredoxin-NADP_redctase_2"/>
</dbReference>
<keyword evidence="3" id="KW-0560">Oxidoreductase</keyword>
<dbReference type="Pfam" id="PF07992">
    <property type="entry name" value="Pyr_redox_2"/>
    <property type="match status" value="1"/>
</dbReference>
<evidence type="ECO:0000256" key="3">
    <source>
        <dbReference type="ARBA" id="ARBA00023002"/>
    </source>
</evidence>
<evidence type="ECO:0000256" key="2">
    <source>
        <dbReference type="ARBA" id="ARBA00022630"/>
    </source>
</evidence>
<feature type="region of interest" description="Disordered" evidence="4">
    <location>
        <begin position="424"/>
        <end position="444"/>
    </location>
</feature>
<dbReference type="PROSITE" id="PS51354">
    <property type="entry name" value="GLUTAREDOXIN_2"/>
    <property type="match status" value="1"/>
</dbReference>
<dbReference type="EMBL" id="JABMIG020000101">
    <property type="protein sequence ID" value="KAL3792506.1"/>
    <property type="molecule type" value="Genomic_DNA"/>
</dbReference>
<sequence>MPSSFPHPNKHFSRVQRSMKHSSPSTTTHYVDLPPASDQILYDAIIVGCGPAGLTAALFASRMGMSVLVLGSLSGGSLAGTDVLDNFPSYVHAPGAGRGGRAWLQATMDQAGEFGARFAPPTVVATGLKRMGETWIVSVDGHDHDAGGSGRDVRSRTVIVASGSLPRRLDLTHESELWGRSLHNCALCDGEAYGSRSSRGDSSSSSNNSDSHGSASTNNDKSVAVIGGGDAAVEAVSLLARIGVHTIHWIHRREEFKANAAEVERVRKLPNVQTWTSFVVVEWIVKQDTRHDGETVKILDGVRIVGSKDGMADPGATSSLTIPCDGAFLMIGSTPNTKWLESSGVEMDDAGLIRFMSRDAGNHDGTPFLPSQTSMAGVFAAGEAVDGMYRQALTAASDGAKSAMDAERYLRFYGAATITPFARERAAESRETRTDDYDDHDHDDETHPRINCDLSHSSCISQVVSEHPVVVFGKSFCSYCHRALEALEAEGAKPLNLQIDYMKNGRDVQDILSDMTGRRTVPNVFVGGKTIGGGQETVELHESGELRKLLQAANAI</sequence>
<dbReference type="InterPro" id="IPR036249">
    <property type="entry name" value="Thioredoxin-like_sf"/>
</dbReference>
<dbReference type="Gene3D" id="3.50.50.60">
    <property type="entry name" value="FAD/NAD(P)-binding domain"/>
    <property type="match status" value="2"/>
</dbReference>
<name>A0ABD3PXQ8_9STRA</name>
<evidence type="ECO:0000256" key="1">
    <source>
        <dbReference type="ARBA" id="ARBA00009333"/>
    </source>
</evidence>
<dbReference type="PANTHER" id="PTHR48105">
    <property type="entry name" value="THIOREDOXIN REDUCTASE 1-RELATED-RELATED"/>
    <property type="match status" value="1"/>
</dbReference>
<dbReference type="CDD" id="cd03419">
    <property type="entry name" value="GRX_GRXh_1_2_like"/>
    <property type="match status" value="1"/>
</dbReference>
<feature type="compositionally biased region" description="Basic residues" evidence="4">
    <location>
        <begin position="8"/>
        <end position="20"/>
    </location>
</feature>
<dbReference type="AlphaFoldDB" id="A0ABD3PXQ8"/>
<evidence type="ECO:0000259" key="5">
    <source>
        <dbReference type="Pfam" id="PF00462"/>
    </source>
</evidence>
<feature type="domain" description="Glutaredoxin" evidence="5">
    <location>
        <begin position="469"/>
        <end position="531"/>
    </location>
</feature>
<dbReference type="PRINTS" id="PR00368">
    <property type="entry name" value="FADPNR"/>
</dbReference>
<comment type="similarity">
    <text evidence="1">Belongs to the class-II pyridine nucleotide-disulfide oxidoreductase family.</text>
</comment>
<dbReference type="InterPro" id="IPR002109">
    <property type="entry name" value="Glutaredoxin"/>
</dbReference>
<feature type="domain" description="FAD/NAD(P)-binding" evidence="6">
    <location>
        <begin position="42"/>
        <end position="399"/>
    </location>
</feature>
<dbReference type="PRINTS" id="PR00469">
    <property type="entry name" value="PNDRDTASEII"/>
</dbReference>
<comment type="caution">
    <text evidence="7">The sequence shown here is derived from an EMBL/GenBank/DDBJ whole genome shotgun (WGS) entry which is preliminary data.</text>
</comment>
<evidence type="ECO:0008006" key="9">
    <source>
        <dbReference type="Google" id="ProtNLM"/>
    </source>
</evidence>
<feature type="compositionally biased region" description="Low complexity" evidence="4">
    <location>
        <begin position="196"/>
        <end position="216"/>
    </location>
</feature>
<dbReference type="Pfam" id="PF00462">
    <property type="entry name" value="Glutaredoxin"/>
    <property type="match status" value="1"/>
</dbReference>
<gene>
    <name evidence="7" type="ORF">HJC23_008428</name>
</gene>
<dbReference type="SUPFAM" id="SSF51905">
    <property type="entry name" value="FAD/NAD(P)-binding domain"/>
    <property type="match status" value="1"/>
</dbReference>
<proteinExistence type="inferred from homology"/>